<dbReference type="PANTHER" id="PTHR42790">
    <property type="entry name" value="AMINOTRANSFERASE"/>
    <property type="match status" value="1"/>
</dbReference>
<dbReference type="CDD" id="cd00609">
    <property type="entry name" value="AAT_like"/>
    <property type="match status" value="1"/>
</dbReference>
<dbReference type="EMBL" id="AP024233">
    <property type="protein sequence ID" value="BCO08465.1"/>
    <property type="molecule type" value="Genomic_DNA"/>
</dbReference>
<gene>
    <name evidence="6" type="primary">avtA</name>
    <name evidence="6" type="ORF">GF1_08410</name>
</gene>
<dbReference type="RefSeq" id="WP_267928372.1">
    <property type="nucleotide sequence ID" value="NZ_AP024233.1"/>
</dbReference>
<organism evidence="6 7">
    <name type="scientific">Desulfolithobacter dissulfuricans</name>
    <dbReference type="NCBI Taxonomy" id="2795293"/>
    <lineage>
        <taxon>Bacteria</taxon>
        <taxon>Pseudomonadati</taxon>
        <taxon>Thermodesulfobacteriota</taxon>
        <taxon>Desulfobulbia</taxon>
        <taxon>Desulfobulbales</taxon>
        <taxon>Desulfobulbaceae</taxon>
        <taxon>Desulfolithobacter</taxon>
    </lineage>
</organism>
<dbReference type="GO" id="GO:0009042">
    <property type="term" value="F:valine-pyruvate transaminase activity"/>
    <property type="evidence" value="ECO:0007669"/>
    <property type="project" value="TreeGrafter"/>
</dbReference>
<dbReference type="NCBIfam" id="NF006967">
    <property type="entry name" value="PRK09440.1-5"/>
    <property type="match status" value="1"/>
</dbReference>
<feature type="domain" description="Aminotransferase class I/classII large" evidence="5">
    <location>
        <begin position="67"/>
        <end position="404"/>
    </location>
</feature>
<dbReference type="InterPro" id="IPR004839">
    <property type="entry name" value="Aminotransferase_I/II_large"/>
</dbReference>
<protein>
    <submittedName>
        <fullName evidence="6">Valine--pyruvate transaminase</fullName>
    </submittedName>
</protein>
<keyword evidence="7" id="KW-1185">Reference proteome</keyword>
<dbReference type="GO" id="GO:0030170">
    <property type="term" value="F:pyridoxal phosphate binding"/>
    <property type="evidence" value="ECO:0007669"/>
    <property type="project" value="InterPro"/>
</dbReference>
<dbReference type="GO" id="GO:1901605">
    <property type="term" value="P:alpha-amino acid metabolic process"/>
    <property type="evidence" value="ECO:0007669"/>
    <property type="project" value="TreeGrafter"/>
</dbReference>
<keyword evidence="4" id="KW-0663">Pyridoxal phosphate</keyword>
<evidence type="ECO:0000256" key="4">
    <source>
        <dbReference type="ARBA" id="ARBA00022898"/>
    </source>
</evidence>
<name>A0A915U9K2_9BACT</name>
<dbReference type="Proteomes" id="UP001063350">
    <property type="component" value="Chromosome"/>
</dbReference>
<comment type="cofactor">
    <cofactor evidence="1">
        <name>pyridoxal 5'-phosphate</name>
        <dbReference type="ChEBI" id="CHEBI:597326"/>
    </cofactor>
</comment>
<evidence type="ECO:0000259" key="5">
    <source>
        <dbReference type="Pfam" id="PF00155"/>
    </source>
</evidence>
<dbReference type="InterPro" id="IPR050859">
    <property type="entry name" value="Class-I_PLP-dep_aminotransf"/>
</dbReference>
<dbReference type="GO" id="GO:0005829">
    <property type="term" value="C:cytosol"/>
    <property type="evidence" value="ECO:0007669"/>
    <property type="project" value="TreeGrafter"/>
</dbReference>
<dbReference type="InterPro" id="IPR015421">
    <property type="entry name" value="PyrdxlP-dep_Trfase_major"/>
</dbReference>
<evidence type="ECO:0000256" key="2">
    <source>
        <dbReference type="ARBA" id="ARBA00022576"/>
    </source>
</evidence>
<keyword evidence="2" id="KW-0032">Aminotransferase</keyword>
<evidence type="ECO:0000256" key="3">
    <source>
        <dbReference type="ARBA" id="ARBA00022679"/>
    </source>
</evidence>
<dbReference type="AlphaFoldDB" id="A0A915U9K2"/>
<keyword evidence="3" id="KW-0808">Transferase</keyword>
<dbReference type="PANTHER" id="PTHR42790:SF4">
    <property type="entry name" value="VALINE--PYRUVATE AMINOTRANSFERASE"/>
    <property type="match status" value="1"/>
</dbReference>
<dbReference type="InterPro" id="IPR015424">
    <property type="entry name" value="PyrdxlP-dep_Trfase"/>
</dbReference>
<accession>A0A915U9K2</accession>
<evidence type="ECO:0000256" key="1">
    <source>
        <dbReference type="ARBA" id="ARBA00001933"/>
    </source>
</evidence>
<dbReference type="SUPFAM" id="SSF53383">
    <property type="entry name" value="PLP-dependent transferases"/>
    <property type="match status" value="1"/>
</dbReference>
<evidence type="ECO:0000313" key="7">
    <source>
        <dbReference type="Proteomes" id="UP001063350"/>
    </source>
</evidence>
<evidence type="ECO:0000313" key="6">
    <source>
        <dbReference type="EMBL" id="BCO08465.1"/>
    </source>
</evidence>
<proteinExistence type="predicted"/>
<dbReference type="NCBIfam" id="NF006964">
    <property type="entry name" value="PRK09440.1-2"/>
    <property type="match status" value="1"/>
</dbReference>
<dbReference type="Pfam" id="PF00155">
    <property type="entry name" value="Aminotran_1_2"/>
    <property type="match status" value="1"/>
</dbReference>
<reference evidence="6" key="1">
    <citation type="submission" date="2020-12" db="EMBL/GenBank/DDBJ databases">
        <title>Desulfobium dissulfuricans gen. nov., sp. nov., a novel mesophilic, sulfate-reducing bacterium isolated from a deep-sea hydrothermal vent.</title>
        <authorList>
            <person name="Hashimoto Y."/>
            <person name="Tame A."/>
            <person name="Sawayama S."/>
            <person name="Miyazaki J."/>
            <person name="Takai K."/>
            <person name="Nakagawa S."/>
        </authorList>
    </citation>
    <scope>NUCLEOTIDE SEQUENCE</scope>
    <source>
        <strain evidence="6">GF1</strain>
    </source>
</reference>
<dbReference type="KEGG" id="ddu:GF1_08410"/>
<dbReference type="Gene3D" id="3.40.640.10">
    <property type="entry name" value="Type I PLP-dependent aspartate aminotransferase-like (Major domain)"/>
    <property type="match status" value="1"/>
</dbReference>
<sequence>MKLSSFGKRFSTGSGILSLMDDLGNALAGGDMIMMGGGNPGHVPEVQEMLRRRLRELAEDPAEFRKLIGIYDPPRGEKDFLQALAALLRSEYGWDLGPENICLTNGSQGSFFLLFNMFAGRFDDGSHKKVLLPLAPEYIGYADLGLSDDFFTAVRPRIDFLEDNLFKYRVDFDHIEVNTDIGVICASRPTNPTGNVLTDDEIQGLARLAAENDIPFIIDNAYGVPFPGIIYTEATPVWNENLIVCMSLSKFGLPAARTGIVIARTEIIEVLSGINSILNLAPGSFGAMLTTDIVRSGEIIRLSREVIMPFYRRKMEKAMHWINTYFTGFDYRVHTPEGAMFLWLWFPELPISSRTLYERLKERGVLVVSGDYFFPGLEPGWSHTGECIRITYSQDEEDVHQGLRIIGEEVRRACGDSG</sequence>